<dbReference type="RefSeq" id="WP_156590711.1">
    <property type="nucleotide sequence ID" value="NZ_WPHU01000002.1"/>
</dbReference>
<keyword evidence="1" id="KW-1133">Transmembrane helix</keyword>
<gene>
    <name evidence="2" type="ORF">GOZ88_07535</name>
</gene>
<sequence length="60" mass="6927">MMKNNGMWLFFVAYYAGLISSNVKTSAFGFLPGLVIFLVVALGAWHVFRHFLNRDWTRKS</sequence>
<keyword evidence="1" id="KW-0812">Transmembrane</keyword>
<dbReference type="Proteomes" id="UP000440716">
    <property type="component" value="Unassembled WGS sequence"/>
</dbReference>
<proteinExistence type="predicted"/>
<name>A0A7K1RD82_AGRVI</name>
<dbReference type="AlphaFoldDB" id="A0A7K1RD82"/>
<comment type="caution">
    <text evidence="2">The sequence shown here is derived from an EMBL/GenBank/DDBJ whole genome shotgun (WGS) entry which is preliminary data.</text>
</comment>
<reference evidence="2 3" key="1">
    <citation type="submission" date="2019-12" db="EMBL/GenBank/DDBJ databases">
        <title>Whole-genome sequencing of Allorhizobium vitis.</title>
        <authorList>
            <person name="Gan H.M."/>
            <person name="Szegedi E."/>
            <person name="Burr T."/>
            <person name="Savka M.A."/>
        </authorList>
    </citation>
    <scope>NUCLEOTIDE SEQUENCE [LARGE SCALE GENOMIC DNA]</scope>
    <source>
        <strain evidence="2 3">CG415</strain>
    </source>
</reference>
<feature type="transmembrane region" description="Helical" evidence="1">
    <location>
        <begin position="29"/>
        <end position="48"/>
    </location>
</feature>
<evidence type="ECO:0000313" key="3">
    <source>
        <dbReference type="Proteomes" id="UP000440716"/>
    </source>
</evidence>
<dbReference type="EMBL" id="WPHU01000002">
    <property type="protein sequence ID" value="MVA55963.1"/>
    <property type="molecule type" value="Genomic_DNA"/>
</dbReference>
<evidence type="ECO:0000256" key="1">
    <source>
        <dbReference type="SAM" id="Phobius"/>
    </source>
</evidence>
<protein>
    <submittedName>
        <fullName evidence="2">Uncharacterized protein</fullName>
    </submittedName>
</protein>
<organism evidence="2 3">
    <name type="scientific">Agrobacterium vitis</name>
    <name type="common">Rhizobium vitis</name>
    <dbReference type="NCBI Taxonomy" id="373"/>
    <lineage>
        <taxon>Bacteria</taxon>
        <taxon>Pseudomonadati</taxon>
        <taxon>Pseudomonadota</taxon>
        <taxon>Alphaproteobacteria</taxon>
        <taxon>Hyphomicrobiales</taxon>
        <taxon>Rhizobiaceae</taxon>
        <taxon>Rhizobium/Agrobacterium group</taxon>
        <taxon>Agrobacterium</taxon>
    </lineage>
</organism>
<accession>A0A7K1RD82</accession>
<keyword evidence="1" id="KW-0472">Membrane</keyword>
<evidence type="ECO:0000313" key="2">
    <source>
        <dbReference type="EMBL" id="MVA55963.1"/>
    </source>
</evidence>